<name>A0ABM0MV06_SACKO</name>
<feature type="non-terminal residue" evidence="3">
    <location>
        <position position="115"/>
    </location>
</feature>
<evidence type="ECO:0000313" key="2">
    <source>
        <dbReference type="Proteomes" id="UP000694865"/>
    </source>
</evidence>
<dbReference type="Proteomes" id="UP000694865">
    <property type="component" value="Unplaced"/>
</dbReference>
<proteinExistence type="predicted"/>
<organism evidence="2 3">
    <name type="scientific">Saccoglossus kowalevskii</name>
    <name type="common">Acorn worm</name>
    <dbReference type="NCBI Taxonomy" id="10224"/>
    <lineage>
        <taxon>Eukaryota</taxon>
        <taxon>Metazoa</taxon>
        <taxon>Hemichordata</taxon>
        <taxon>Enteropneusta</taxon>
        <taxon>Harrimaniidae</taxon>
        <taxon>Saccoglossus</taxon>
    </lineage>
</organism>
<keyword evidence="2" id="KW-1185">Reference proteome</keyword>
<gene>
    <name evidence="3" type="primary">LOC102809666</name>
</gene>
<dbReference type="GeneID" id="102809666"/>
<keyword evidence="1" id="KW-0732">Signal</keyword>
<feature type="chain" id="PRO_5047359476" evidence="1">
    <location>
        <begin position="27"/>
        <end position="115"/>
    </location>
</feature>
<feature type="signal peptide" evidence="1">
    <location>
        <begin position="1"/>
        <end position="26"/>
    </location>
</feature>
<sequence length="115" mass="13293">MYPRSQQCYWLAWCFFVISIYYPGSCIKSDCQCTSTEYHCICTSYVQNTTVQTTATLHMCDQPFAATFQVDVAAVNVHFEHTFTHEDEALKVTDWNGFELHVKLNSTHPQILKVK</sequence>
<evidence type="ECO:0000256" key="1">
    <source>
        <dbReference type="SAM" id="SignalP"/>
    </source>
</evidence>
<accession>A0ABM0MV06</accession>
<dbReference type="RefSeq" id="XP_006823847.1">
    <property type="nucleotide sequence ID" value="XM_006823784.1"/>
</dbReference>
<reference evidence="3" key="1">
    <citation type="submission" date="2025-08" db="UniProtKB">
        <authorList>
            <consortium name="RefSeq"/>
        </authorList>
    </citation>
    <scope>IDENTIFICATION</scope>
    <source>
        <tissue evidence="3">Testes</tissue>
    </source>
</reference>
<evidence type="ECO:0000313" key="3">
    <source>
        <dbReference type="RefSeq" id="XP_006823847.1"/>
    </source>
</evidence>
<protein>
    <submittedName>
        <fullName evidence="3">Uncharacterized protein LOC102809666</fullName>
    </submittedName>
</protein>